<protein>
    <submittedName>
        <fullName evidence="1">Uncharacterized protein</fullName>
    </submittedName>
</protein>
<dbReference type="KEGG" id="dno:DNO_0761"/>
<dbReference type="EMBL" id="CP000513">
    <property type="protein sequence ID" value="ABQ13167.1"/>
    <property type="molecule type" value="Genomic_DNA"/>
</dbReference>
<dbReference type="STRING" id="246195.DNO_0761"/>
<dbReference type="Proteomes" id="UP000000248">
    <property type="component" value="Chromosome"/>
</dbReference>
<dbReference type="RefSeq" id="WP_012031089.1">
    <property type="nucleotide sequence ID" value="NC_009446.1"/>
</dbReference>
<sequence>MDILKQFNDLIAPKKQQAARVIAQKGADAWVAETPAGLIVVITGTTQVGQHVYYDDYTKRIIGQAPAVAWTGIPV</sequence>
<evidence type="ECO:0000313" key="2">
    <source>
        <dbReference type="Proteomes" id="UP000000248"/>
    </source>
</evidence>
<dbReference type="AlphaFoldDB" id="A5EUY1"/>
<dbReference type="HOGENOM" id="CLU_198381_0_0_6"/>
<evidence type="ECO:0000313" key="1">
    <source>
        <dbReference type="EMBL" id="ABQ13167.1"/>
    </source>
</evidence>
<keyword evidence="2" id="KW-1185">Reference proteome</keyword>
<organism evidence="1 2">
    <name type="scientific">Dichelobacter nodosus (strain VCS1703A)</name>
    <dbReference type="NCBI Taxonomy" id="246195"/>
    <lineage>
        <taxon>Bacteria</taxon>
        <taxon>Pseudomonadati</taxon>
        <taxon>Pseudomonadota</taxon>
        <taxon>Gammaproteobacteria</taxon>
        <taxon>Cardiobacteriales</taxon>
        <taxon>Cardiobacteriaceae</taxon>
        <taxon>Dichelobacter</taxon>
    </lineage>
</organism>
<gene>
    <name evidence="1" type="ordered locus">DNO_0761</name>
</gene>
<reference evidence="1 2" key="1">
    <citation type="journal article" date="2007" name="Nat. Biotechnol.">
        <title>Genome sequence and identification of candidate vaccine antigens from the animal pathogen Dichelobacter nodosus.</title>
        <authorList>
            <person name="Myers G.S."/>
            <person name="Parker D."/>
            <person name="Al-Hasani K."/>
            <person name="Kennan R.M."/>
            <person name="Seemann T."/>
            <person name="Ren Q."/>
            <person name="Badger J.H."/>
            <person name="Selengut J.D."/>
            <person name="Deboy R.T."/>
            <person name="Tettelin H."/>
            <person name="Boyce J.D."/>
            <person name="McCarl V.P."/>
            <person name="Han X."/>
            <person name="Nelson W.C."/>
            <person name="Madupu R."/>
            <person name="Mohamoud Y."/>
            <person name="Holley T."/>
            <person name="Fedorova N."/>
            <person name="Khouri H."/>
            <person name="Bottomley S.P."/>
            <person name="Whittington R.J."/>
            <person name="Adler B."/>
            <person name="Songer J.G."/>
            <person name="Rood J.I."/>
            <person name="Paulsen I.T."/>
        </authorList>
    </citation>
    <scope>NUCLEOTIDE SEQUENCE [LARGE SCALE GENOMIC DNA]</scope>
    <source>
        <strain evidence="1 2">VCS1703A</strain>
    </source>
</reference>
<dbReference type="OrthoDB" id="7068041at2"/>
<name>A5EUY1_DICNV</name>
<proteinExistence type="predicted"/>
<accession>A5EUY1</accession>